<evidence type="ECO:0000313" key="1">
    <source>
        <dbReference type="EMBL" id="EEY55074.1"/>
    </source>
</evidence>
<proteinExistence type="predicted"/>
<gene>
    <name evidence="1" type="ORF">PITG_19937</name>
</gene>
<accession>D0P1U1</accession>
<dbReference type="EMBL" id="DS028257">
    <property type="protein sequence ID" value="EEY55074.1"/>
    <property type="molecule type" value="Genomic_DNA"/>
</dbReference>
<dbReference type="VEuPathDB" id="FungiDB:PITG_19937"/>
<dbReference type="InParanoid" id="D0P1U1"/>
<dbReference type="Proteomes" id="UP000006643">
    <property type="component" value="Unassembled WGS sequence"/>
</dbReference>
<evidence type="ECO:0008006" key="3">
    <source>
        <dbReference type="Google" id="ProtNLM"/>
    </source>
</evidence>
<dbReference type="AlphaFoldDB" id="D0P1U1"/>
<evidence type="ECO:0000313" key="2">
    <source>
        <dbReference type="Proteomes" id="UP000006643"/>
    </source>
</evidence>
<organism evidence="1 2">
    <name type="scientific">Phytophthora infestans (strain T30-4)</name>
    <name type="common">Potato late blight agent</name>
    <dbReference type="NCBI Taxonomy" id="403677"/>
    <lineage>
        <taxon>Eukaryota</taxon>
        <taxon>Sar</taxon>
        <taxon>Stramenopiles</taxon>
        <taxon>Oomycota</taxon>
        <taxon>Peronosporomycetes</taxon>
        <taxon>Peronosporales</taxon>
        <taxon>Peronosporaceae</taxon>
        <taxon>Phytophthora</taxon>
    </lineage>
</organism>
<dbReference type="HOGENOM" id="CLU_2547489_0_0_1"/>
<keyword evidence="2" id="KW-1185">Reference proteome</keyword>
<sequence>MLLAQRPTTWPKNMGLLVGIKACKQYGFTPLHVVGDSAMIITQPPETAARTTFTAAVLALPTIACRPPGADMAAPLEGAQQDG</sequence>
<dbReference type="KEGG" id="pif:PITG_19937"/>
<name>D0P1U1_PHYIT</name>
<dbReference type="GeneID" id="9480496"/>
<protein>
    <recommendedName>
        <fullName evidence="3">RNase H type-1 domain-containing protein</fullName>
    </recommendedName>
</protein>
<dbReference type="RefSeq" id="XP_002895733.1">
    <property type="nucleotide sequence ID" value="XM_002895687.1"/>
</dbReference>
<reference evidence="2" key="1">
    <citation type="journal article" date="2009" name="Nature">
        <title>Genome sequence and analysis of the Irish potato famine pathogen Phytophthora infestans.</title>
        <authorList>
            <consortium name="The Broad Institute Genome Sequencing Platform"/>
            <person name="Haas B.J."/>
            <person name="Kamoun S."/>
            <person name="Zody M.C."/>
            <person name="Jiang R.H."/>
            <person name="Handsaker R.E."/>
            <person name="Cano L.M."/>
            <person name="Grabherr M."/>
            <person name="Kodira C.D."/>
            <person name="Raffaele S."/>
            <person name="Torto-Alalibo T."/>
            <person name="Bozkurt T.O."/>
            <person name="Ah-Fong A.M."/>
            <person name="Alvarado L."/>
            <person name="Anderson V.L."/>
            <person name="Armstrong M.R."/>
            <person name="Avrova A."/>
            <person name="Baxter L."/>
            <person name="Beynon J."/>
            <person name="Boevink P.C."/>
            <person name="Bollmann S.R."/>
            <person name="Bos J.I."/>
            <person name="Bulone V."/>
            <person name="Cai G."/>
            <person name="Cakir C."/>
            <person name="Carrington J.C."/>
            <person name="Chawner M."/>
            <person name="Conti L."/>
            <person name="Costanzo S."/>
            <person name="Ewan R."/>
            <person name="Fahlgren N."/>
            <person name="Fischbach M.A."/>
            <person name="Fugelstad J."/>
            <person name="Gilroy E.M."/>
            <person name="Gnerre S."/>
            <person name="Green P.J."/>
            <person name="Grenville-Briggs L.J."/>
            <person name="Griffith J."/>
            <person name="Grunwald N.J."/>
            <person name="Horn K."/>
            <person name="Horner N.R."/>
            <person name="Hu C.H."/>
            <person name="Huitema E."/>
            <person name="Jeong D.H."/>
            <person name="Jones A.M."/>
            <person name="Jones J.D."/>
            <person name="Jones R.W."/>
            <person name="Karlsson E.K."/>
            <person name="Kunjeti S.G."/>
            <person name="Lamour K."/>
            <person name="Liu Z."/>
            <person name="Ma L."/>
            <person name="Maclean D."/>
            <person name="Chibucos M.C."/>
            <person name="McDonald H."/>
            <person name="McWalters J."/>
            <person name="Meijer H.J."/>
            <person name="Morgan W."/>
            <person name="Morris P.F."/>
            <person name="Munro C.A."/>
            <person name="O'Neill K."/>
            <person name="Ospina-Giraldo M."/>
            <person name="Pinzon A."/>
            <person name="Pritchard L."/>
            <person name="Ramsahoye B."/>
            <person name="Ren Q."/>
            <person name="Restrepo S."/>
            <person name="Roy S."/>
            <person name="Sadanandom A."/>
            <person name="Savidor A."/>
            <person name="Schornack S."/>
            <person name="Schwartz D.C."/>
            <person name="Schumann U.D."/>
            <person name="Schwessinger B."/>
            <person name="Seyer L."/>
            <person name="Sharpe T."/>
            <person name="Silvar C."/>
            <person name="Song J."/>
            <person name="Studholme D.J."/>
            <person name="Sykes S."/>
            <person name="Thines M."/>
            <person name="van de Vondervoort P.J."/>
            <person name="Phuntumart V."/>
            <person name="Wawra S."/>
            <person name="Weide R."/>
            <person name="Win J."/>
            <person name="Young C."/>
            <person name="Zhou S."/>
            <person name="Fry W."/>
            <person name="Meyers B.C."/>
            <person name="van West P."/>
            <person name="Ristaino J."/>
            <person name="Govers F."/>
            <person name="Birch P.R."/>
            <person name="Whisson S.C."/>
            <person name="Judelson H.S."/>
            <person name="Nusbaum C."/>
        </authorList>
    </citation>
    <scope>NUCLEOTIDE SEQUENCE [LARGE SCALE GENOMIC DNA]</scope>
    <source>
        <strain evidence="2">T30-4</strain>
    </source>
</reference>